<sequence length="83" mass="9111">MCSFGRGNIILGVGVVDSCSAAEWGRRSDRNSRDQEKRSKLHLIQGWVSFLKRHLLLPLGEGETRKGQVGKPQGRSGSPTYTG</sequence>
<reference evidence="2 3" key="1">
    <citation type="submission" date="2016-04" db="EMBL/GenBank/DDBJ databases">
        <authorList>
            <person name="Evans L.H."/>
            <person name="Alamgir A."/>
            <person name="Owens N."/>
            <person name="Weber N.D."/>
            <person name="Virtaneva K."/>
            <person name="Barbian K."/>
            <person name="Babar A."/>
            <person name="Rosenke K."/>
        </authorList>
    </citation>
    <scope>NUCLEOTIDE SEQUENCE [LARGE SCALE GENOMIC DNA]</scope>
    <source>
        <strain evidence="2">NIES-2108</strain>
    </source>
</reference>
<evidence type="ECO:0000313" key="3">
    <source>
        <dbReference type="Proteomes" id="UP000252085"/>
    </source>
</evidence>
<gene>
    <name evidence="2" type="ORF">A6769_05245</name>
</gene>
<feature type="region of interest" description="Disordered" evidence="1">
    <location>
        <begin position="62"/>
        <end position="83"/>
    </location>
</feature>
<accession>A0A367RXQ8</accession>
<evidence type="ECO:0000313" key="2">
    <source>
        <dbReference type="EMBL" id="RCJ39962.1"/>
    </source>
</evidence>
<organism evidence="2 3">
    <name type="scientific">Nostoc punctiforme NIES-2108</name>
    <dbReference type="NCBI Taxonomy" id="1356359"/>
    <lineage>
        <taxon>Bacteria</taxon>
        <taxon>Bacillati</taxon>
        <taxon>Cyanobacteriota</taxon>
        <taxon>Cyanophyceae</taxon>
        <taxon>Nostocales</taxon>
        <taxon>Nostocaceae</taxon>
        <taxon>Nostoc</taxon>
    </lineage>
</organism>
<dbReference type="Proteomes" id="UP000252085">
    <property type="component" value="Unassembled WGS sequence"/>
</dbReference>
<evidence type="ECO:0000256" key="1">
    <source>
        <dbReference type="SAM" id="MobiDB-lite"/>
    </source>
</evidence>
<comment type="caution">
    <text evidence="2">The sequence shown here is derived from an EMBL/GenBank/DDBJ whole genome shotgun (WGS) entry which is preliminary data.</text>
</comment>
<dbReference type="EMBL" id="LXQE01000085">
    <property type="protein sequence ID" value="RCJ39962.1"/>
    <property type="molecule type" value="Genomic_DNA"/>
</dbReference>
<name>A0A367RXQ8_NOSPU</name>
<proteinExistence type="predicted"/>
<dbReference type="AlphaFoldDB" id="A0A367RXQ8"/>
<protein>
    <submittedName>
        <fullName evidence="2">Uncharacterized protein</fullName>
    </submittedName>
</protein>